<dbReference type="Gene3D" id="3.30.390.30">
    <property type="match status" value="1"/>
</dbReference>
<dbReference type="Proteomes" id="UP001243286">
    <property type="component" value="Unassembled WGS sequence"/>
</dbReference>
<evidence type="ECO:0000256" key="8">
    <source>
        <dbReference type="ARBA" id="ARBA00023284"/>
    </source>
</evidence>
<evidence type="ECO:0000259" key="10">
    <source>
        <dbReference type="Pfam" id="PF02852"/>
    </source>
</evidence>
<feature type="domain" description="FAD/NAD(P)-binding" evidence="11">
    <location>
        <begin position="11"/>
        <end position="317"/>
    </location>
</feature>
<evidence type="ECO:0000259" key="11">
    <source>
        <dbReference type="Pfam" id="PF07992"/>
    </source>
</evidence>
<dbReference type="EMBL" id="JASBQV010000015">
    <property type="protein sequence ID" value="MDI3235402.1"/>
    <property type="molecule type" value="Genomic_DNA"/>
</dbReference>
<gene>
    <name evidence="12" type="ORF">QK289_10315</name>
</gene>
<dbReference type="InterPro" id="IPR023753">
    <property type="entry name" value="FAD/NAD-binding_dom"/>
</dbReference>
<dbReference type="RefSeq" id="WP_014969394.1">
    <property type="nucleotide sequence ID" value="NZ_JASBQV010000015.1"/>
</dbReference>
<dbReference type="SUPFAM" id="SSF51905">
    <property type="entry name" value="FAD/NAD(P)-binding domain"/>
    <property type="match status" value="1"/>
</dbReference>
<dbReference type="InterPro" id="IPR016156">
    <property type="entry name" value="FAD/NAD-linked_Rdtase_dimer_sf"/>
</dbReference>
<dbReference type="Pfam" id="PF02852">
    <property type="entry name" value="Pyr_redox_dim"/>
    <property type="match status" value="1"/>
</dbReference>
<evidence type="ECO:0000256" key="6">
    <source>
        <dbReference type="ARBA" id="ARBA00023027"/>
    </source>
</evidence>
<comment type="caution">
    <text evidence="12">The sequence shown here is derived from an EMBL/GenBank/DDBJ whole genome shotgun (WGS) entry which is preliminary data.</text>
</comment>
<evidence type="ECO:0000256" key="4">
    <source>
        <dbReference type="ARBA" id="ARBA00022827"/>
    </source>
</evidence>
<proteinExistence type="inferred from homology"/>
<dbReference type="InterPro" id="IPR001100">
    <property type="entry name" value="Pyr_nuc-diS_OxRdtase"/>
</dbReference>
<evidence type="ECO:0000256" key="2">
    <source>
        <dbReference type="ARBA" id="ARBA00007532"/>
    </source>
</evidence>
<evidence type="ECO:0000256" key="7">
    <source>
        <dbReference type="ARBA" id="ARBA00023157"/>
    </source>
</evidence>
<dbReference type="PIRSF" id="PIRSF000350">
    <property type="entry name" value="Mercury_reductase_MerA"/>
    <property type="match status" value="1"/>
</dbReference>
<keyword evidence="3 9" id="KW-0285">Flavoprotein</keyword>
<dbReference type="InterPro" id="IPR050151">
    <property type="entry name" value="Class-I_Pyr_Nuc-Dis_Oxidored"/>
</dbReference>
<keyword evidence="13" id="KW-1185">Reference proteome</keyword>
<accession>A0ABT6R378</accession>
<dbReference type="PANTHER" id="PTHR22912">
    <property type="entry name" value="DISULFIDE OXIDOREDUCTASE"/>
    <property type="match status" value="1"/>
</dbReference>
<protein>
    <submittedName>
        <fullName evidence="12">FAD-dependent oxidoreductase</fullName>
    </submittedName>
</protein>
<dbReference type="Pfam" id="PF07992">
    <property type="entry name" value="Pyr_redox_2"/>
    <property type="match status" value="1"/>
</dbReference>
<dbReference type="InterPro" id="IPR036188">
    <property type="entry name" value="FAD/NAD-bd_sf"/>
</dbReference>
<evidence type="ECO:0000256" key="1">
    <source>
        <dbReference type="ARBA" id="ARBA00001974"/>
    </source>
</evidence>
<keyword evidence="6" id="KW-0520">NAD</keyword>
<evidence type="ECO:0000313" key="12">
    <source>
        <dbReference type="EMBL" id="MDI3235402.1"/>
    </source>
</evidence>
<dbReference type="Gene3D" id="3.50.50.60">
    <property type="entry name" value="FAD/NAD(P)-binding domain"/>
    <property type="match status" value="2"/>
</dbReference>
<evidence type="ECO:0000256" key="3">
    <source>
        <dbReference type="ARBA" id="ARBA00022630"/>
    </source>
</evidence>
<organism evidence="12 13">
    <name type="scientific">Exiguobacterium antarcticum</name>
    <dbReference type="NCBI Taxonomy" id="132920"/>
    <lineage>
        <taxon>Bacteria</taxon>
        <taxon>Bacillati</taxon>
        <taxon>Bacillota</taxon>
        <taxon>Bacilli</taxon>
        <taxon>Bacillales</taxon>
        <taxon>Bacillales Family XII. Incertae Sedis</taxon>
        <taxon>Exiguobacterium</taxon>
    </lineage>
</organism>
<evidence type="ECO:0000256" key="9">
    <source>
        <dbReference type="RuleBase" id="RU003691"/>
    </source>
</evidence>
<dbReference type="InterPro" id="IPR012999">
    <property type="entry name" value="Pyr_OxRdtase_I_AS"/>
</dbReference>
<dbReference type="PROSITE" id="PS00076">
    <property type="entry name" value="PYRIDINE_REDOX_1"/>
    <property type="match status" value="1"/>
</dbReference>
<dbReference type="PANTHER" id="PTHR22912:SF151">
    <property type="entry name" value="DIHYDROLIPOYL DEHYDROGENASE, MITOCHONDRIAL"/>
    <property type="match status" value="1"/>
</dbReference>
<keyword evidence="5 9" id="KW-0560">Oxidoreductase</keyword>
<name>A0ABT6R378_9BACL</name>
<dbReference type="PRINTS" id="PR00368">
    <property type="entry name" value="FADPNR"/>
</dbReference>
<dbReference type="SUPFAM" id="SSF55424">
    <property type="entry name" value="FAD/NAD-linked reductases, dimerisation (C-terminal) domain"/>
    <property type="match status" value="1"/>
</dbReference>
<keyword evidence="8 9" id="KW-0676">Redox-active center</keyword>
<evidence type="ECO:0000313" key="13">
    <source>
        <dbReference type="Proteomes" id="UP001243286"/>
    </source>
</evidence>
<dbReference type="PRINTS" id="PR00411">
    <property type="entry name" value="PNDRDTASEI"/>
</dbReference>
<dbReference type="InterPro" id="IPR004099">
    <property type="entry name" value="Pyr_nucl-diS_OxRdtase_dimer"/>
</dbReference>
<comment type="similarity">
    <text evidence="2 9">Belongs to the class-I pyridine nucleotide-disulfide oxidoreductase family.</text>
</comment>
<sequence length="466" mass="50463">MVVGELTQERDVIILGGGPAGYTAAIRASQLGRKVTLIEQAQLGGLCLNRGCIPSKVLAHAAEIKHQLKHLTALGFSIDSTHDFNQLVHYRDQVVRQLRSGVESLCQVNAIEYVQGSASFLADDRIGVEQGHQFDTYRFNDVVIATGSHSIRHDSPAILNAEQLYQLTDLPDRLVIIGQDYLALEAAMSFQALGTNVTLIADDFQLDPSINKELRRLFKKQKIQLVSGTVTAIEAGDDVTVTVVKQGQETTWTAPFLFHSLSRVPHTLELGLERIGVTLAEDGTIPVDPFGQTNHPHIYAIGDVTPGQAIATRAIHEAKRTAERLAGQTPDTTLPYYPTIIRSLPPIVSIGLTEDAAIEAGHAIRTGQFTLNANGATMIEAGTGFIKVISDATTSLLLGVHMMGEGAVELAGTFAQALEMAAKEEDVRFPIMPHPSRSEAWMEAVESLVGHAIHLSPRQQDVLTKS</sequence>
<comment type="cofactor">
    <cofactor evidence="1">
        <name>FAD</name>
        <dbReference type="ChEBI" id="CHEBI:57692"/>
    </cofactor>
</comment>
<keyword evidence="7" id="KW-1015">Disulfide bond</keyword>
<feature type="domain" description="Pyridine nucleotide-disulphide oxidoreductase dimerisation" evidence="10">
    <location>
        <begin position="338"/>
        <end position="444"/>
    </location>
</feature>
<keyword evidence="4 9" id="KW-0274">FAD</keyword>
<reference evidence="12 13" key="1">
    <citation type="submission" date="2023-04" db="EMBL/GenBank/DDBJ databases">
        <title>Antarctic isolates genomes.</title>
        <authorList>
            <person name="Dimov S.G."/>
        </authorList>
    </citation>
    <scope>NUCLEOTIDE SEQUENCE [LARGE SCALE GENOMIC DNA]</scope>
    <source>
        <strain evidence="12 13">AL19</strain>
    </source>
</reference>
<evidence type="ECO:0000256" key="5">
    <source>
        <dbReference type="ARBA" id="ARBA00023002"/>
    </source>
</evidence>